<evidence type="ECO:0000256" key="1">
    <source>
        <dbReference type="ARBA" id="ARBA00023054"/>
    </source>
</evidence>
<sequence>MTTLDVKSSFLKDHMLKLQEVAKRQSDYRRVLAARLQNFRRNQIMEGNLKKGTTKLRKEKADIKVKVWTAIGTQYKRKSAGYLKTIKCHITCEEKLAEDIHNMKTSILNIQRELGRLSRHIYDLNRHTIPATRAIEDKNRARKHLAMKENQLEVGIHQECKMTALNMKLREELHELILERKAFNDHYFKLIRELNSDKKYMTDLIGYAMHQFDSSIDLYERFDIFKKRQRRDLEQRRMEMRDISRNKTESVNDTEFYKSKIFHRRLADLQPKEYRRRSNMRERMKKKLIVNKNVLHKIFQYTGQKDIKTVITKFKEQESLYYSYFNYANETSYHMTLLNNAVNRLYADIDMLKLDNRNSMQNQVDQIERLEAQLQEKHKNNEELRKSSLVNDERLNKLFLGLKLVRDHSKTNWQSLEKEIGDYREINLTNLHDHLKLVEKRIFGVLATVYRLERKNTRKRPNDYLIKNIEKFCDFSTNLNDIVITQQCPECAEVDALNIDETESVGISSIENAKHKLYDKITQPEMQYRLHSISSCRFPRARMLTAKRNMENDITIL</sequence>
<dbReference type="OrthoDB" id="6766775at2759"/>
<dbReference type="AlphaFoldDB" id="A0A034VS93"/>
<dbReference type="InterPro" id="IPR051876">
    <property type="entry name" value="ODA-DC/CCD"/>
</dbReference>
<dbReference type="EMBL" id="GAKP01013965">
    <property type="protein sequence ID" value="JAC44987.1"/>
    <property type="molecule type" value="Transcribed_RNA"/>
</dbReference>
<organism evidence="4">
    <name type="scientific">Bactrocera dorsalis</name>
    <name type="common">Oriental fruit fly</name>
    <name type="synonym">Dacus dorsalis</name>
    <dbReference type="NCBI Taxonomy" id="27457"/>
    <lineage>
        <taxon>Eukaryota</taxon>
        <taxon>Metazoa</taxon>
        <taxon>Ecdysozoa</taxon>
        <taxon>Arthropoda</taxon>
        <taxon>Hexapoda</taxon>
        <taxon>Insecta</taxon>
        <taxon>Pterygota</taxon>
        <taxon>Neoptera</taxon>
        <taxon>Endopterygota</taxon>
        <taxon>Diptera</taxon>
        <taxon>Brachycera</taxon>
        <taxon>Muscomorpha</taxon>
        <taxon>Tephritoidea</taxon>
        <taxon>Tephritidae</taxon>
        <taxon>Bactrocera</taxon>
        <taxon>Bactrocera</taxon>
    </lineage>
</organism>
<dbReference type="KEGG" id="bdr:105231945"/>
<accession>A0A034VS93</accession>
<dbReference type="InterPro" id="IPR049258">
    <property type="entry name" value="ODAD1_CC"/>
</dbReference>
<feature type="coiled-coil region" evidence="2">
    <location>
        <begin position="357"/>
        <end position="387"/>
    </location>
</feature>
<dbReference type="RefSeq" id="XP_011211773.2">
    <property type="nucleotide sequence ID" value="XM_011213471.3"/>
</dbReference>
<dbReference type="PANTHER" id="PTHR21694">
    <property type="entry name" value="COILED-COIL DOMAIN-CONTAINING PROTEIN 63"/>
    <property type="match status" value="1"/>
</dbReference>
<dbReference type="PANTHER" id="PTHR21694:SF18">
    <property type="entry name" value="COILED-COIL DOMAIN-CONTAINING PROTEIN 63"/>
    <property type="match status" value="1"/>
</dbReference>
<evidence type="ECO:0000256" key="2">
    <source>
        <dbReference type="SAM" id="Coils"/>
    </source>
</evidence>
<evidence type="ECO:0000313" key="4">
    <source>
        <dbReference type="EMBL" id="JAC44987.1"/>
    </source>
</evidence>
<protein>
    <recommendedName>
        <fullName evidence="3">ODAD1 central coiled coil region domain-containing protein</fullName>
    </recommendedName>
</protein>
<name>A0A034VS93_BACDO</name>
<dbReference type="GeneID" id="105231945"/>
<proteinExistence type="predicted"/>
<dbReference type="Pfam" id="PF21773">
    <property type="entry name" value="ODAD1_CC"/>
    <property type="match status" value="1"/>
</dbReference>
<keyword evidence="1 2" id="KW-0175">Coiled coil</keyword>
<reference evidence="4" key="1">
    <citation type="journal article" date="2014" name="BMC Genomics">
        <title>Characterizing the developmental transcriptome of the oriental fruit fly, Bactrocera dorsalis (Diptera: Tephritidae) through comparative genomic analysis with Drosophila melanogaster utilizing modENCODE datasets.</title>
        <authorList>
            <person name="Geib S.M."/>
            <person name="Calla B."/>
            <person name="Hall B."/>
            <person name="Hou S."/>
            <person name="Manoukis N.C."/>
        </authorList>
    </citation>
    <scope>NUCLEOTIDE SEQUENCE</scope>
    <source>
        <strain evidence="4">Punador</strain>
    </source>
</reference>
<feature type="domain" description="ODAD1 central coiled coil region" evidence="3">
    <location>
        <begin position="143"/>
        <end position="408"/>
    </location>
</feature>
<evidence type="ECO:0000259" key="3">
    <source>
        <dbReference type="Pfam" id="PF21773"/>
    </source>
</evidence>